<dbReference type="Proteomes" id="UP000749646">
    <property type="component" value="Unassembled WGS sequence"/>
</dbReference>
<feature type="compositionally biased region" description="Basic and acidic residues" evidence="1">
    <location>
        <begin position="65"/>
        <end position="75"/>
    </location>
</feature>
<dbReference type="SUPFAM" id="SSF50729">
    <property type="entry name" value="PH domain-like"/>
    <property type="match status" value="1"/>
</dbReference>
<evidence type="ECO:0000313" key="4">
    <source>
        <dbReference type="Proteomes" id="UP000749646"/>
    </source>
</evidence>
<dbReference type="EMBL" id="JAAAHW010006812">
    <property type="protein sequence ID" value="KAF9954650.1"/>
    <property type="molecule type" value="Genomic_DNA"/>
</dbReference>
<evidence type="ECO:0000313" key="3">
    <source>
        <dbReference type="EMBL" id="KAF9954650.1"/>
    </source>
</evidence>
<feature type="domain" description="PH" evidence="2">
    <location>
        <begin position="1"/>
        <end position="55"/>
    </location>
</feature>
<evidence type="ECO:0000256" key="1">
    <source>
        <dbReference type="SAM" id="MobiDB-lite"/>
    </source>
</evidence>
<evidence type="ECO:0000259" key="2">
    <source>
        <dbReference type="PROSITE" id="PS50003"/>
    </source>
</evidence>
<dbReference type="PROSITE" id="PS50003">
    <property type="entry name" value="PH_DOMAIN"/>
    <property type="match status" value="1"/>
</dbReference>
<feature type="compositionally biased region" description="Polar residues" evidence="1">
    <location>
        <begin position="137"/>
        <end position="147"/>
    </location>
</feature>
<feature type="compositionally biased region" description="Low complexity" evidence="1">
    <location>
        <begin position="118"/>
        <end position="129"/>
    </location>
</feature>
<dbReference type="AlphaFoldDB" id="A0A9P6IZ13"/>
<feature type="region of interest" description="Disordered" evidence="1">
    <location>
        <begin position="57"/>
        <end position="88"/>
    </location>
</feature>
<organism evidence="3 4">
    <name type="scientific">Modicella reniformis</name>
    <dbReference type="NCBI Taxonomy" id="1440133"/>
    <lineage>
        <taxon>Eukaryota</taxon>
        <taxon>Fungi</taxon>
        <taxon>Fungi incertae sedis</taxon>
        <taxon>Mucoromycota</taxon>
        <taxon>Mortierellomycotina</taxon>
        <taxon>Mortierellomycetes</taxon>
        <taxon>Mortierellales</taxon>
        <taxon>Mortierellaceae</taxon>
        <taxon>Modicella</taxon>
    </lineage>
</organism>
<feature type="compositionally biased region" description="Basic and acidic residues" evidence="1">
    <location>
        <begin position="164"/>
        <end position="176"/>
    </location>
</feature>
<name>A0A9P6IZ13_9FUNG</name>
<gene>
    <name evidence="3" type="ORF">BGZ65_003889</name>
</gene>
<protein>
    <recommendedName>
        <fullName evidence="2">PH domain-containing protein</fullName>
    </recommendedName>
</protein>
<feature type="region of interest" description="Disordered" evidence="1">
    <location>
        <begin position="116"/>
        <end position="176"/>
    </location>
</feature>
<accession>A0A9P6IZ13</accession>
<reference evidence="3" key="1">
    <citation type="journal article" date="2020" name="Fungal Divers.">
        <title>Resolving the Mortierellaceae phylogeny through synthesis of multi-gene phylogenetics and phylogenomics.</title>
        <authorList>
            <person name="Vandepol N."/>
            <person name="Liber J."/>
            <person name="Desiro A."/>
            <person name="Na H."/>
            <person name="Kennedy M."/>
            <person name="Barry K."/>
            <person name="Grigoriev I.V."/>
            <person name="Miller A.N."/>
            <person name="O'Donnell K."/>
            <person name="Stajich J.E."/>
            <person name="Bonito G."/>
        </authorList>
    </citation>
    <scope>NUCLEOTIDE SEQUENCE</scope>
    <source>
        <strain evidence="3">MES-2147</strain>
    </source>
</reference>
<dbReference type="OrthoDB" id="1854502at2759"/>
<proteinExistence type="predicted"/>
<comment type="caution">
    <text evidence="3">The sequence shown here is derived from an EMBL/GenBank/DDBJ whole genome shotgun (WGS) entry which is preliminary data.</text>
</comment>
<keyword evidence="4" id="KW-1185">Reference proteome</keyword>
<dbReference type="InterPro" id="IPR001849">
    <property type="entry name" value="PH_domain"/>
</dbReference>
<sequence length="176" mass="20061">MSGWLLKKKRKRMQGWAKRWSRMIHIDSGTMLYHLKALSEDEYSDWIEAMKKAKHSNSIGTGSESVHRLKREASVKRPNRNSWLASSTSDLDQLKQIMNSMNLGFAEIKEQIESIRAQSETSQKSPSSSSRERQSSIDNHNGTNSSGGAKFRLGKFSPGARSKNRSDRKSISEWKE</sequence>